<comment type="caution">
    <text evidence="5">The sequence shown here is derived from an EMBL/GenBank/DDBJ whole genome shotgun (WGS) entry which is preliminary data.</text>
</comment>
<protein>
    <submittedName>
        <fullName evidence="5">Putative transcriptional regulator</fullName>
    </submittedName>
</protein>
<organism evidence="5 6">
    <name type="scientific">Paenibacillus methanolicus</name>
    <dbReference type="NCBI Taxonomy" id="582686"/>
    <lineage>
        <taxon>Bacteria</taxon>
        <taxon>Bacillati</taxon>
        <taxon>Bacillota</taxon>
        <taxon>Bacilli</taxon>
        <taxon>Bacillales</taxon>
        <taxon>Paenibacillaceae</taxon>
        <taxon>Paenibacillus</taxon>
    </lineage>
</organism>
<dbReference type="InterPro" id="IPR011991">
    <property type="entry name" value="ArsR-like_HTH"/>
</dbReference>
<dbReference type="EMBL" id="VNHS01000003">
    <property type="protein sequence ID" value="TYP76737.1"/>
    <property type="molecule type" value="Genomic_DNA"/>
</dbReference>
<accession>A0A5S5CBN1</accession>
<dbReference type="GO" id="GO:0003677">
    <property type="term" value="F:DNA binding"/>
    <property type="evidence" value="ECO:0007669"/>
    <property type="project" value="UniProtKB-KW"/>
</dbReference>
<reference evidence="5 6" key="1">
    <citation type="submission" date="2019-07" db="EMBL/GenBank/DDBJ databases">
        <title>Genomic Encyclopedia of Type Strains, Phase III (KMG-III): the genomes of soil and plant-associated and newly described type strains.</title>
        <authorList>
            <person name="Whitman W."/>
        </authorList>
    </citation>
    <scope>NUCLEOTIDE SEQUENCE [LARGE SCALE GENOMIC DNA]</scope>
    <source>
        <strain evidence="5 6">BL24</strain>
    </source>
</reference>
<dbReference type="InterPro" id="IPR051011">
    <property type="entry name" value="Metal_resp_trans_reg"/>
</dbReference>
<dbReference type="Pfam" id="PF12840">
    <property type="entry name" value="HTH_20"/>
    <property type="match status" value="1"/>
</dbReference>
<evidence type="ECO:0000256" key="1">
    <source>
        <dbReference type="ARBA" id="ARBA00023015"/>
    </source>
</evidence>
<dbReference type="CDD" id="cd00090">
    <property type="entry name" value="HTH_ARSR"/>
    <property type="match status" value="1"/>
</dbReference>
<dbReference type="InterPro" id="IPR001845">
    <property type="entry name" value="HTH_ArsR_DNA-bd_dom"/>
</dbReference>
<dbReference type="SUPFAM" id="SSF46785">
    <property type="entry name" value="Winged helix' DNA-binding domain"/>
    <property type="match status" value="1"/>
</dbReference>
<dbReference type="RefSeq" id="WP_148929117.1">
    <property type="nucleotide sequence ID" value="NZ_VNHS01000003.1"/>
</dbReference>
<dbReference type="Proteomes" id="UP000323257">
    <property type="component" value="Unassembled WGS sequence"/>
</dbReference>
<dbReference type="AlphaFoldDB" id="A0A5S5CBN1"/>
<feature type="domain" description="HTH arsR-type" evidence="4">
    <location>
        <begin position="2"/>
        <end position="96"/>
    </location>
</feature>
<evidence type="ECO:0000256" key="3">
    <source>
        <dbReference type="ARBA" id="ARBA00023163"/>
    </source>
</evidence>
<dbReference type="PROSITE" id="PS50987">
    <property type="entry name" value="HTH_ARSR_2"/>
    <property type="match status" value="1"/>
</dbReference>
<evidence type="ECO:0000313" key="5">
    <source>
        <dbReference type="EMBL" id="TYP76737.1"/>
    </source>
</evidence>
<keyword evidence="2" id="KW-0238">DNA-binding</keyword>
<keyword evidence="3" id="KW-0804">Transcription</keyword>
<keyword evidence="6" id="KW-1185">Reference proteome</keyword>
<dbReference type="InterPro" id="IPR036390">
    <property type="entry name" value="WH_DNA-bd_sf"/>
</dbReference>
<dbReference type="InterPro" id="IPR036388">
    <property type="entry name" value="WH-like_DNA-bd_sf"/>
</dbReference>
<keyword evidence="1" id="KW-0805">Transcription regulation</keyword>
<dbReference type="SMART" id="SM00418">
    <property type="entry name" value="HTH_ARSR"/>
    <property type="match status" value="1"/>
</dbReference>
<dbReference type="Gene3D" id="1.10.10.10">
    <property type="entry name" value="Winged helix-like DNA-binding domain superfamily/Winged helix DNA-binding domain"/>
    <property type="match status" value="1"/>
</dbReference>
<dbReference type="PANTHER" id="PTHR43132:SF2">
    <property type="entry name" value="ARSENICAL RESISTANCE OPERON REPRESSOR ARSR-RELATED"/>
    <property type="match status" value="1"/>
</dbReference>
<gene>
    <name evidence="5" type="ORF">BCM02_103401</name>
</gene>
<dbReference type="GO" id="GO:0003700">
    <property type="term" value="F:DNA-binding transcription factor activity"/>
    <property type="evidence" value="ECO:0007669"/>
    <property type="project" value="InterPro"/>
</dbReference>
<name>A0A5S5CBN1_9BACL</name>
<evidence type="ECO:0000259" key="4">
    <source>
        <dbReference type="PROSITE" id="PS50987"/>
    </source>
</evidence>
<dbReference type="PANTHER" id="PTHR43132">
    <property type="entry name" value="ARSENICAL RESISTANCE OPERON REPRESSOR ARSR-RELATED"/>
    <property type="match status" value="1"/>
</dbReference>
<dbReference type="OrthoDB" id="9781958at2"/>
<evidence type="ECO:0000256" key="2">
    <source>
        <dbReference type="ARBA" id="ARBA00023125"/>
    </source>
</evidence>
<sequence>MLSLSTDEQSLLVYEALASKPRLAILRMVAEQPLSVKEIADRLSFSSATVTVHIRKLEEAGLLLCRAAPGKHGQQKICSLTHAQFEGRFDKQRHADHSYTCSIRVGHYTDYAIKPTCGLAASSGFIGQIDDPRYFSDPLHFNADVIWFGEGYVEYRIPNYLLKYQQLERLEISLEMCSEAPGANENWPSDIFFELNRRHVGTWTCPGDFGDKRGALNPDWWPRINKTQYGLLKIITINEEGSFIDGLPLSGVTIRDLDLAYGADIPLRIGVAPDARHVGGVTLFGQQFGNYNQNIEVEFRCKPSGAPPR</sequence>
<evidence type="ECO:0000313" key="6">
    <source>
        <dbReference type="Proteomes" id="UP000323257"/>
    </source>
</evidence>
<proteinExistence type="predicted"/>